<organism evidence="2 3">
    <name type="scientific">Iodidimonas muriae</name>
    <dbReference type="NCBI Taxonomy" id="261467"/>
    <lineage>
        <taxon>Bacteria</taxon>
        <taxon>Pseudomonadati</taxon>
        <taxon>Pseudomonadota</taxon>
        <taxon>Alphaproteobacteria</taxon>
        <taxon>Iodidimonadales</taxon>
        <taxon>Iodidimonadaceae</taxon>
        <taxon>Iodidimonas</taxon>
    </lineage>
</organism>
<dbReference type="Proteomes" id="UP000602381">
    <property type="component" value="Unassembled WGS sequence"/>
</dbReference>
<feature type="compositionally biased region" description="Basic residues" evidence="1">
    <location>
        <begin position="200"/>
        <end position="209"/>
    </location>
</feature>
<protein>
    <submittedName>
        <fullName evidence="2">Uncharacterized protein</fullName>
    </submittedName>
</protein>
<evidence type="ECO:0000256" key="1">
    <source>
        <dbReference type="SAM" id="MobiDB-lite"/>
    </source>
</evidence>
<name>A0ABQ2LCY8_9PROT</name>
<evidence type="ECO:0000313" key="2">
    <source>
        <dbReference type="EMBL" id="GGO10343.1"/>
    </source>
</evidence>
<feature type="region of interest" description="Disordered" evidence="1">
    <location>
        <begin position="126"/>
        <end position="147"/>
    </location>
</feature>
<dbReference type="EMBL" id="BMOV01000003">
    <property type="protein sequence ID" value="GGO10343.1"/>
    <property type="molecule type" value="Genomic_DNA"/>
</dbReference>
<sequence length="209" mass="23901">MSGPSRREEQDRRSRQPVTRFSLKRLFNKLTGLLGIRALFNFFARPRGPRPVPIKIDPAWFPVPQPAVPTDEADWTPPRPDTPNVLPPWEPPWVQTSAYDAEPAYEAPLETEHPDDFDPVAFAEEYPDWDEEPPDPEPSDIHVRPGERVPDDAGALLRTFYLPGVGDVRIYARLHPDEMDIQPDQIIEPGGLTRDFNTHFRPKGPKRTK</sequence>
<feature type="compositionally biased region" description="Acidic residues" evidence="1">
    <location>
        <begin position="126"/>
        <end position="138"/>
    </location>
</feature>
<comment type="caution">
    <text evidence="2">The sequence shown here is derived from an EMBL/GenBank/DDBJ whole genome shotgun (WGS) entry which is preliminary data.</text>
</comment>
<evidence type="ECO:0000313" key="3">
    <source>
        <dbReference type="Proteomes" id="UP000602381"/>
    </source>
</evidence>
<feature type="region of interest" description="Disordered" evidence="1">
    <location>
        <begin position="181"/>
        <end position="209"/>
    </location>
</feature>
<gene>
    <name evidence="2" type="ORF">GCM10007972_12990</name>
</gene>
<proteinExistence type="predicted"/>
<accession>A0ABQ2LCY8</accession>
<reference evidence="3" key="1">
    <citation type="journal article" date="2019" name="Int. J. Syst. Evol. Microbiol.">
        <title>The Global Catalogue of Microorganisms (GCM) 10K type strain sequencing project: providing services to taxonomists for standard genome sequencing and annotation.</title>
        <authorList>
            <consortium name="The Broad Institute Genomics Platform"/>
            <consortium name="The Broad Institute Genome Sequencing Center for Infectious Disease"/>
            <person name="Wu L."/>
            <person name="Ma J."/>
        </authorList>
    </citation>
    <scope>NUCLEOTIDE SEQUENCE [LARGE SCALE GENOMIC DNA]</scope>
    <source>
        <strain evidence="3">JCM 17843</strain>
    </source>
</reference>
<dbReference type="RefSeq" id="WP_150004849.1">
    <property type="nucleotide sequence ID" value="NZ_BMOV01000003.1"/>
</dbReference>
<keyword evidence="3" id="KW-1185">Reference proteome</keyword>